<gene>
    <name evidence="1" type="ORF">CQR47_0593</name>
</gene>
<protein>
    <submittedName>
        <fullName evidence="1">Uncharacterized protein</fullName>
    </submittedName>
</protein>
<evidence type="ECO:0000313" key="2">
    <source>
        <dbReference type="Proteomes" id="UP000233727"/>
    </source>
</evidence>
<comment type="caution">
    <text evidence="1">The sequence shown here is derived from an EMBL/GenBank/DDBJ whole genome shotgun (WGS) entry which is preliminary data.</text>
</comment>
<accession>A0A2N3QM83</accession>
<dbReference type="AlphaFoldDB" id="A0A2N3QM83"/>
<reference evidence="1 2" key="1">
    <citation type="submission" date="2017-10" db="EMBL/GenBank/DDBJ databases">
        <title>Bifidobacterium genomics.</title>
        <authorList>
            <person name="Lugli G.A."/>
            <person name="Milani C."/>
            <person name="Mancabelli L."/>
        </authorList>
    </citation>
    <scope>NUCLEOTIDE SEQUENCE [LARGE SCALE GENOMIC DNA]</scope>
    <source>
        <strain evidence="1 2">1542B</strain>
    </source>
</reference>
<name>A0A2N3QM83_9BIFI</name>
<sequence>MWKSGFGTCRNVRNVRNVQKRVERIRTCRKVLDRTVSTGTCRNVPKDTSIRCDDLLRHGHRNGLMPQGRRISVLTRRGTLGKPSLDLVDLLGDAG</sequence>
<organism evidence="1 2">
    <name type="scientific">Bifidobacterium thermophilum</name>
    <dbReference type="NCBI Taxonomy" id="33905"/>
    <lineage>
        <taxon>Bacteria</taxon>
        <taxon>Bacillati</taxon>
        <taxon>Actinomycetota</taxon>
        <taxon>Actinomycetes</taxon>
        <taxon>Bifidobacteriales</taxon>
        <taxon>Bifidobacteriaceae</taxon>
        <taxon>Bifidobacterium</taxon>
    </lineage>
</organism>
<dbReference type="EMBL" id="PCGY01000011">
    <property type="protein sequence ID" value="PKU92744.1"/>
    <property type="molecule type" value="Genomic_DNA"/>
</dbReference>
<proteinExistence type="predicted"/>
<evidence type="ECO:0000313" key="1">
    <source>
        <dbReference type="EMBL" id="PKU92744.1"/>
    </source>
</evidence>
<dbReference type="Proteomes" id="UP000233727">
    <property type="component" value="Unassembled WGS sequence"/>
</dbReference>